<keyword evidence="3" id="KW-1185">Reference proteome</keyword>
<dbReference type="OrthoDB" id="350239at2157"/>
<dbReference type="Pfam" id="PF07287">
    <property type="entry name" value="AtuA"/>
    <property type="match status" value="1"/>
</dbReference>
<dbReference type="GeneID" id="56037446"/>
<dbReference type="InterPro" id="IPR010839">
    <property type="entry name" value="AtuA_N"/>
</dbReference>
<proteinExistence type="predicted"/>
<reference evidence="2 3" key="1">
    <citation type="submission" date="2020-06" db="EMBL/GenBank/DDBJ databases">
        <title>NJ-3-1, isolated from saline soil.</title>
        <authorList>
            <person name="Cui H.L."/>
            <person name="Shi X."/>
        </authorList>
    </citation>
    <scope>NUCLEOTIDE SEQUENCE [LARGE SCALE GENOMIC DNA]</scope>
    <source>
        <strain evidence="2 3">NJ-3-1</strain>
    </source>
</reference>
<dbReference type="Proteomes" id="UP000509626">
    <property type="component" value="Chromosome"/>
</dbReference>
<evidence type="ECO:0000313" key="3">
    <source>
        <dbReference type="Proteomes" id="UP000509626"/>
    </source>
</evidence>
<protein>
    <submittedName>
        <fullName evidence="2">DUF1446 domain-containing protein</fullName>
    </submittedName>
</protein>
<dbReference type="PANTHER" id="PTHR47472:SF1">
    <property type="entry name" value="DUF1446-DOMAIN-CONTAINING PROTEIN"/>
    <property type="match status" value="1"/>
</dbReference>
<feature type="domain" description="Acyclic terpene utilisation N-terminal" evidence="1">
    <location>
        <begin position="2"/>
        <end position="446"/>
    </location>
</feature>
<sequence length="461" mass="49644">MVTIGGGCGSALDWLEPSRRLMDEGLDYVILETIGTVATCRAAKRAHQGEVGYHPYLEDRLELILGPATEHGTTIVTNGGVVDPTGAARLARRVARDRGLSVQVIAITGDGCLDLVEARADEFDVDVSELISANAYIGAEEVVGALERRDDAYDAHVVIGGRIADPSLVVGPLVHEYGWALDDWDRLGRATVVGHLLECSAQVTGGYFSDPPRKPVPDLHRIGYPYAEVAEDGSAVLAKPDDSGGRLDRHTVREQLFYEVHDPSEYVTPDVVADFSTVELTEVGPDRVEIGGGGGRERPADLKVLLGSIEGYEFEKFIPIGGPNAVGRAEVTKGIVDDRLEHVFDVDRSRLDLRMEILGVDGLYGDAHDGRPDYSEAIDEHEEVILRVAGNAPERELLDPALRTVSTTLPGPAGSGVAIPYDAGGITEKAEIVPIYVPREPITGNVDYAELTTEEVIERAD</sequence>
<organism evidence="2 3">
    <name type="scientific">Halorarum salinum</name>
    <dbReference type="NCBI Taxonomy" id="2743089"/>
    <lineage>
        <taxon>Archaea</taxon>
        <taxon>Methanobacteriati</taxon>
        <taxon>Methanobacteriota</taxon>
        <taxon>Stenosarchaea group</taxon>
        <taxon>Halobacteria</taxon>
        <taxon>Halobacteriales</taxon>
        <taxon>Haloferacaceae</taxon>
        <taxon>Halorarum</taxon>
    </lineage>
</organism>
<dbReference type="PANTHER" id="PTHR47472">
    <property type="entry name" value="PROPIONYL-COA CARBOXYLASE"/>
    <property type="match status" value="1"/>
</dbReference>
<dbReference type="KEGG" id="halu:HUG12_08265"/>
<dbReference type="RefSeq" id="WP_179268305.1">
    <property type="nucleotide sequence ID" value="NZ_CP058579.1"/>
</dbReference>
<evidence type="ECO:0000259" key="1">
    <source>
        <dbReference type="Pfam" id="PF07287"/>
    </source>
</evidence>
<evidence type="ECO:0000313" key="2">
    <source>
        <dbReference type="EMBL" id="QLG61720.1"/>
    </source>
</evidence>
<dbReference type="EMBL" id="CP058579">
    <property type="protein sequence ID" value="QLG61720.1"/>
    <property type="molecule type" value="Genomic_DNA"/>
</dbReference>
<dbReference type="AlphaFoldDB" id="A0A7D5QBD8"/>
<gene>
    <name evidence="2" type="ORF">HUG12_08265</name>
</gene>
<name>A0A7D5QBD8_9EURY</name>
<accession>A0A7D5QBD8</accession>